<reference evidence="2 3" key="1">
    <citation type="journal article" date="2013" name="Genome Biol.">
        <title>Genome of Acanthamoeba castellanii highlights extensive lateral gene transfer and early evolution of tyrosine kinase signaling.</title>
        <authorList>
            <person name="Clarke M."/>
            <person name="Lohan A.J."/>
            <person name="Liu B."/>
            <person name="Lagkouvardos I."/>
            <person name="Roy S."/>
            <person name="Zafar N."/>
            <person name="Bertelli C."/>
            <person name="Schilde C."/>
            <person name="Kianianmomeni A."/>
            <person name="Burglin T.R."/>
            <person name="Frech C."/>
            <person name="Turcotte B."/>
            <person name="Kopec K.O."/>
            <person name="Synnott J.M."/>
            <person name="Choo C."/>
            <person name="Paponov I."/>
            <person name="Finkler A."/>
            <person name="Soon Heng Tan C."/>
            <person name="Hutchins A.P."/>
            <person name="Weinmeier T."/>
            <person name="Rattei T."/>
            <person name="Chu J.S."/>
            <person name="Gimenez G."/>
            <person name="Irimia M."/>
            <person name="Rigden D.J."/>
            <person name="Fitzpatrick D.A."/>
            <person name="Lorenzo-Morales J."/>
            <person name="Bateman A."/>
            <person name="Chiu C.H."/>
            <person name="Tang P."/>
            <person name="Hegemann P."/>
            <person name="Fromm H."/>
            <person name="Raoult D."/>
            <person name="Greub G."/>
            <person name="Miranda-Saavedra D."/>
            <person name="Chen N."/>
            <person name="Nash P."/>
            <person name="Ginger M.L."/>
            <person name="Horn M."/>
            <person name="Schaap P."/>
            <person name="Caler L."/>
            <person name="Loftus B."/>
        </authorList>
    </citation>
    <scope>NUCLEOTIDE SEQUENCE [LARGE SCALE GENOMIC DNA]</scope>
    <source>
        <strain evidence="2 3">Neff</strain>
    </source>
</reference>
<dbReference type="KEGG" id="acan:ACA1_290150"/>
<evidence type="ECO:0000313" key="3">
    <source>
        <dbReference type="Proteomes" id="UP000011083"/>
    </source>
</evidence>
<dbReference type="AlphaFoldDB" id="L8HLH4"/>
<dbReference type="GeneID" id="14926297"/>
<gene>
    <name evidence="2" type="ORF">ACA1_290150</name>
</gene>
<keyword evidence="1" id="KW-0472">Membrane</keyword>
<dbReference type="RefSeq" id="XP_004368006.1">
    <property type="nucleotide sequence ID" value="XM_004367949.1"/>
</dbReference>
<feature type="transmembrane region" description="Helical" evidence="1">
    <location>
        <begin position="40"/>
        <end position="62"/>
    </location>
</feature>
<dbReference type="VEuPathDB" id="AmoebaDB:ACA1_290150"/>
<organism evidence="2 3">
    <name type="scientific">Acanthamoeba castellanii (strain ATCC 30010 / Neff)</name>
    <dbReference type="NCBI Taxonomy" id="1257118"/>
    <lineage>
        <taxon>Eukaryota</taxon>
        <taxon>Amoebozoa</taxon>
        <taxon>Discosea</taxon>
        <taxon>Longamoebia</taxon>
        <taxon>Centramoebida</taxon>
        <taxon>Acanthamoebidae</taxon>
        <taxon>Acanthamoeba</taxon>
    </lineage>
</organism>
<proteinExistence type="predicted"/>
<dbReference type="EMBL" id="KB007805">
    <property type="protein sequence ID" value="ELR25251.1"/>
    <property type="molecule type" value="Genomic_DNA"/>
</dbReference>
<protein>
    <submittedName>
        <fullName evidence="2">Uncharacterized protein</fullName>
    </submittedName>
</protein>
<keyword evidence="1" id="KW-1133">Transmembrane helix</keyword>
<dbReference type="Proteomes" id="UP000011083">
    <property type="component" value="Unassembled WGS sequence"/>
</dbReference>
<evidence type="ECO:0000256" key="1">
    <source>
        <dbReference type="SAM" id="Phobius"/>
    </source>
</evidence>
<accession>L8HLH4</accession>
<sequence length="77" mass="8815">MDREEESMQALEEHLQRGGFDLSSLSLSTSYHQTGRRGTVVIGLPTSHLLFIFHSFILFICYHSATTRFLHFIIGTE</sequence>
<evidence type="ECO:0000313" key="2">
    <source>
        <dbReference type="EMBL" id="ELR25251.1"/>
    </source>
</evidence>
<name>L8HLH4_ACACF</name>
<keyword evidence="1" id="KW-0812">Transmembrane</keyword>
<keyword evidence="3" id="KW-1185">Reference proteome</keyword>